<feature type="transmembrane region" description="Helical" evidence="1">
    <location>
        <begin position="9"/>
        <end position="28"/>
    </location>
</feature>
<dbReference type="GeneID" id="91107660"/>
<keyword evidence="1" id="KW-0472">Membrane</keyword>
<dbReference type="RefSeq" id="WP_353633308.1">
    <property type="nucleotide sequence ID" value="NZ_CP159203.1"/>
</dbReference>
<dbReference type="KEGG" id="hanx:ABSL23_00880"/>
<keyword evidence="1" id="KW-0812">Transmembrane</keyword>
<feature type="transmembrane region" description="Helical" evidence="1">
    <location>
        <begin position="78"/>
        <end position="96"/>
    </location>
</feature>
<evidence type="ECO:0000256" key="1">
    <source>
        <dbReference type="SAM" id="Phobius"/>
    </source>
</evidence>
<evidence type="ECO:0000313" key="2">
    <source>
        <dbReference type="EMBL" id="XCF15194.1"/>
    </source>
</evidence>
<sequence>MEADPFERVYWFFTLLNLAAVTLIFIFLTASTFGDGSFLATVSQRVRIVAVCVLAIELLIPLFVYFDVRRRPDKSDTFWIHIAAMPLLNIFGLMAYL</sequence>
<reference evidence="2" key="1">
    <citation type="submission" date="2024-06" db="EMBL/GenBank/DDBJ databases">
        <title>Genome Sequence of an extremely halophilic archaeon isolated from Permian era halite, Salado Formation, Carlsbad, New Mexico: Halobacterium sp. strain NMX12-1.</title>
        <authorList>
            <person name="Sotoa L."/>
            <person name="DasSarma P."/>
            <person name="Anton B.P."/>
            <person name="Vincze T."/>
            <person name="Verma I."/>
            <person name="Eralp B."/>
            <person name="Powers D.W."/>
            <person name="Dozier B.L."/>
            <person name="Roberts R.J."/>
            <person name="DasSarma S."/>
        </authorList>
    </citation>
    <scope>NUCLEOTIDE SEQUENCE</scope>
    <source>
        <strain evidence="2">NMX12-1</strain>
        <plasmid evidence="2">pNMX12-1_234</plasmid>
    </source>
</reference>
<keyword evidence="1" id="KW-1133">Transmembrane helix</keyword>
<dbReference type="EMBL" id="CP159203">
    <property type="protein sequence ID" value="XCF15194.1"/>
    <property type="molecule type" value="Genomic_DNA"/>
</dbReference>
<feature type="transmembrane region" description="Helical" evidence="1">
    <location>
        <begin position="48"/>
        <end position="66"/>
    </location>
</feature>
<geneLocation type="plasmid" evidence="2">
    <name>pNMX12-1_234</name>
</geneLocation>
<organism evidence="2">
    <name type="scientific">Halobacterium sp. NMX12-1</name>
    <dbReference type="NCBI Taxonomy" id="3166650"/>
    <lineage>
        <taxon>Archaea</taxon>
        <taxon>Methanobacteriati</taxon>
        <taxon>Methanobacteriota</taxon>
        <taxon>Stenosarchaea group</taxon>
        <taxon>Halobacteria</taxon>
        <taxon>Halobacteriales</taxon>
        <taxon>Halobacteriaceae</taxon>
        <taxon>Halobacterium</taxon>
    </lineage>
</organism>
<keyword evidence="2" id="KW-0614">Plasmid</keyword>
<gene>
    <name evidence="2" type="ORF">ABSL23_00880</name>
</gene>
<protein>
    <recommendedName>
        <fullName evidence="3">Cardiolipin synthase N-terminal domain-containing protein</fullName>
    </recommendedName>
</protein>
<evidence type="ECO:0008006" key="3">
    <source>
        <dbReference type="Google" id="ProtNLM"/>
    </source>
</evidence>
<dbReference type="AlphaFoldDB" id="A0AAU8CAC1"/>
<accession>A0AAU8CAC1</accession>
<name>A0AAU8CAC1_9EURY</name>
<proteinExistence type="predicted"/>